<keyword evidence="4" id="KW-0456">Lyase</keyword>
<dbReference type="PANTHER" id="PTHR33337">
    <property type="entry name" value="GFA DOMAIN-CONTAINING PROTEIN"/>
    <property type="match status" value="1"/>
</dbReference>
<organism evidence="6 7">
    <name type="scientific">Erythrobacter rubeus</name>
    <dbReference type="NCBI Taxonomy" id="2760803"/>
    <lineage>
        <taxon>Bacteria</taxon>
        <taxon>Pseudomonadati</taxon>
        <taxon>Pseudomonadota</taxon>
        <taxon>Alphaproteobacteria</taxon>
        <taxon>Sphingomonadales</taxon>
        <taxon>Erythrobacteraceae</taxon>
        <taxon>Erythrobacter/Porphyrobacter group</taxon>
        <taxon>Erythrobacter</taxon>
    </lineage>
</organism>
<dbReference type="Proteomes" id="UP000635384">
    <property type="component" value="Unassembled WGS sequence"/>
</dbReference>
<evidence type="ECO:0000256" key="4">
    <source>
        <dbReference type="ARBA" id="ARBA00023239"/>
    </source>
</evidence>
<dbReference type="Gene3D" id="3.90.1590.10">
    <property type="entry name" value="glutathione-dependent formaldehyde- activating enzyme (gfa)"/>
    <property type="match status" value="1"/>
</dbReference>
<feature type="domain" description="CENP-V/GFA" evidence="5">
    <location>
        <begin position="19"/>
        <end position="122"/>
    </location>
</feature>
<evidence type="ECO:0000313" key="7">
    <source>
        <dbReference type="Proteomes" id="UP000635384"/>
    </source>
</evidence>
<accession>A0ABR8KV32</accession>
<name>A0ABR8KV32_9SPHN</name>
<dbReference type="PANTHER" id="PTHR33337:SF40">
    <property type="entry name" value="CENP-V_GFA DOMAIN-CONTAINING PROTEIN-RELATED"/>
    <property type="match status" value="1"/>
</dbReference>
<keyword evidence="3" id="KW-0862">Zinc</keyword>
<sequence>MLRRRSWPRSSRRRDLKAYRGHCRCGEVQLEVQGPPLLTAACHCEGCQRMTAGAFSLNALYREENFRLIAGETVLGGLKGPTRHFFCPSCLSWLFTKPDGLDGMVNIRTPMLERAQDFPPFAEFYGDEGIPGAKTGAPRHFANAPSADEFFGLTKEYASWQGRPG</sequence>
<dbReference type="EMBL" id="JACXLC010000001">
    <property type="protein sequence ID" value="MBD2843277.1"/>
    <property type="molecule type" value="Genomic_DNA"/>
</dbReference>
<keyword evidence="2" id="KW-0479">Metal-binding</keyword>
<evidence type="ECO:0000259" key="5">
    <source>
        <dbReference type="PROSITE" id="PS51891"/>
    </source>
</evidence>
<dbReference type="RefSeq" id="WP_190788652.1">
    <property type="nucleotide sequence ID" value="NZ_JACXLC010000001.1"/>
</dbReference>
<dbReference type="InterPro" id="IPR006913">
    <property type="entry name" value="CENP-V/GFA"/>
</dbReference>
<reference evidence="6 7" key="1">
    <citation type="submission" date="2020-09" db="EMBL/GenBank/DDBJ databases">
        <authorList>
            <person name="Yoon J.-W."/>
        </authorList>
    </citation>
    <scope>NUCLEOTIDE SEQUENCE [LARGE SCALE GENOMIC DNA]</scope>
    <source>
        <strain evidence="6 7">KMU-140</strain>
    </source>
</reference>
<dbReference type="Pfam" id="PF04828">
    <property type="entry name" value="GFA"/>
    <property type="match status" value="1"/>
</dbReference>
<proteinExistence type="inferred from homology"/>
<dbReference type="SUPFAM" id="SSF51316">
    <property type="entry name" value="Mss4-like"/>
    <property type="match status" value="1"/>
</dbReference>
<gene>
    <name evidence="6" type="ORF">IB285_13530</name>
</gene>
<comment type="similarity">
    <text evidence="1">Belongs to the Gfa family.</text>
</comment>
<keyword evidence="7" id="KW-1185">Reference proteome</keyword>
<evidence type="ECO:0000313" key="6">
    <source>
        <dbReference type="EMBL" id="MBD2843277.1"/>
    </source>
</evidence>
<evidence type="ECO:0000256" key="2">
    <source>
        <dbReference type="ARBA" id="ARBA00022723"/>
    </source>
</evidence>
<dbReference type="PROSITE" id="PS51891">
    <property type="entry name" value="CENP_V_GFA"/>
    <property type="match status" value="1"/>
</dbReference>
<evidence type="ECO:0000256" key="1">
    <source>
        <dbReference type="ARBA" id="ARBA00005495"/>
    </source>
</evidence>
<comment type="caution">
    <text evidence="6">The sequence shown here is derived from an EMBL/GenBank/DDBJ whole genome shotgun (WGS) entry which is preliminary data.</text>
</comment>
<protein>
    <submittedName>
        <fullName evidence="6">GFA family protein</fullName>
    </submittedName>
</protein>
<evidence type="ECO:0000256" key="3">
    <source>
        <dbReference type="ARBA" id="ARBA00022833"/>
    </source>
</evidence>
<dbReference type="InterPro" id="IPR011057">
    <property type="entry name" value="Mss4-like_sf"/>
</dbReference>